<dbReference type="GeneID" id="90967981"/>
<dbReference type="KEGG" id="mbrn:90967981"/>
<dbReference type="EMBL" id="CP058935">
    <property type="protein sequence ID" value="QLI70485.1"/>
    <property type="molecule type" value="Genomic_DNA"/>
</dbReference>
<dbReference type="Proteomes" id="UP000510686">
    <property type="component" value="Chromosome 4"/>
</dbReference>
<evidence type="ECO:0000256" key="1">
    <source>
        <dbReference type="SAM" id="MobiDB-lite"/>
    </source>
</evidence>
<proteinExistence type="predicted"/>
<gene>
    <name evidence="2" type="ORF">G6M90_00g075530</name>
</gene>
<sequence length="78" mass="8704">MAEARLEEPGKGPKVKQREPDNVRAKGLDQRIRQCFPIVTMVIGMYQQIYQAFRAGHLPSGRGAAMLLLATHLGAWTK</sequence>
<feature type="region of interest" description="Disordered" evidence="1">
    <location>
        <begin position="1"/>
        <end position="26"/>
    </location>
</feature>
<dbReference type="AlphaFoldDB" id="A0A7D5Z2B9"/>
<keyword evidence="3" id="KW-1185">Reference proteome</keyword>
<evidence type="ECO:0000313" key="2">
    <source>
        <dbReference type="EMBL" id="QLI70485.1"/>
    </source>
</evidence>
<organism evidence="2 3">
    <name type="scientific">Metarhizium brunneum</name>
    <dbReference type="NCBI Taxonomy" id="500148"/>
    <lineage>
        <taxon>Eukaryota</taxon>
        <taxon>Fungi</taxon>
        <taxon>Dikarya</taxon>
        <taxon>Ascomycota</taxon>
        <taxon>Pezizomycotina</taxon>
        <taxon>Sordariomycetes</taxon>
        <taxon>Hypocreomycetidae</taxon>
        <taxon>Hypocreales</taxon>
        <taxon>Clavicipitaceae</taxon>
        <taxon>Metarhizium</taxon>
    </lineage>
</organism>
<protein>
    <submittedName>
        <fullName evidence="2">Uncharacterized protein</fullName>
    </submittedName>
</protein>
<dbReference type="RefSeq" id="XP_065987022.1">
    <property type="nucleotide sequence ID" value="XM_066131043.1"/>
</dbReference>
<evidence type="ECO:0000313" key="3">
    <source>
        <dbReference type="Proteomes" id="UP000510686"/>
    </source>
</evidence>
<reference evidence="2 3" key="1">
    <citation type="submission" date="2020-07" db="EMBL/GenBank/DDBJ databases">
        <title>Telomere length de novo assembly of all 7 chromosomes of the fungus, Metarhizium brunneum, using a novel assembly pipeline.</title>
        <authorList>
            <person name="Saud z."/>
            <person name="Kortsinoglou A."/>
            <person name="Kouvelis V.N."/>
            <person name="Butt T.M."/>
        </authorList>
    </citation>
    <scope>NUCLEOTIDE SEQUENCE [LARGE SCALE GENOMIC DNA]</scope>
    <source>
        <strain evidence="2 3">4556</strain>
    </source>
</reference>
<accession>A0A7D5Z2B9</accession>
<name>A0A7D5Z2B9_9HYPO</name>